<feature type="compositionally biased region" description="Basic and acidic residues" evidence="2">
    <location>
        <begin position="373"/>
        <end position="388"/>
    </location>
</feature>
<name>A0A3B4E1H8_PYGNA</name>
<dbReference type="InterPro" id="IPR002999">
    <property type="entry name" value="Tudor"/>
</dbReference>
<evidence type="ECO:0000313" key="5">
    <source>
        <dbReference type="Proteomes" id="UP001501920"/>
    </source>
</evidence>
<dbReference type="CDD" id="cd22395">
    <property type="entry name" value="KH-I_AKAP1"/>
    <property type="match status" value="1"/>
</dbReference>
<dbReference type="InterPro" id="IPR035437">
    <property type="entry name" value="SNase_OB-fold_sf"/>
</dbReference>
<dbReference type="InterPro" id="IPR047367">
    <property type="entry name" value="Tudor_AKAP1"/>
</dbReference>
<dbReference type="InterPro" id="IPR004088">
    <property type="entry name" value="KH_dom_type_1"/>
</dbReference>
<dbReference type="GeneTree" id="ENSGT00390000001360"/>
<evidence type="ECO:0000256" key="1">
    <source>
        <dbReference type="PROSITE-ProRule" id="PRU00117"/>
    </source>
</evidence>
<dbReference type="SMART" id="SM00322">
    <property type="entry name" value="KH"/>
    <property type="match status" value="1"/>
</dbReference>
<reference evidence="4 5" key="1">
    <citation type="submission" date="2020-10" db="EMBL/GenBank/DDBJ databases">
        <title>Pygocentrus nattereri (red-bellied piranha) genome, fPygNat1, primary haplotype.</title>
        <authorList>
            <person name="Myers G."/>
            <person name="Meyer A."/>
            <person name="Karagic N."/>
            <person name="Pippel M."/>
            <person name="Winkler S."/>
            <person name="Tracey A."/>
            <person name="Wood J."/>
            <person name="Formenti G."/>
            <person name="Howe K."/>
            <person name="Fedrigo O."/>
            <person name="Jarvis E.D."/>
        </authorList>
    </citation>
    <scope>NUCLEOTIDE SEQUENCE [LARGE SCALE GENOMIC DNA]</scope>
</reference>
<dbReference type="Pfam" id="PF00567">
    <property type="entry name" value="TUDOR"/>
    <property type="match status" value="1"/>
</dbReference>
<sequence>MLPLPLRPLVSLSALALLSWCWYTIRRRRRNLIYQVREDETAPIANMQSLKEDLVEQETATDVGRTSQDLKPYHHLHPLEKQEQEVSMSSGDSIDQNLNLEFSDCPHVSSPALDKLPVLPGASPAIITASSPTLQPLKGDRPEPEGEVSEAQASALVAEKLETETEKDSIASKGHTDIVTDEISPSWPESDTISSVQQSPMTICSKAHELPSLPDNLSEEEVEQLSYSLVKEAIRAATEEILATGDISLKRKDQEEPRETLLIDIQTDAQGLRDINKIEGLSVKEGKAVCSSVPKTPREDYCTLSHTAKGGVSSVDNPSDQSMSPSIFQAGEDSGCSTCYSEDGMLAEEATARGELSSGFTEEGIYSFVSDASESKNQETYHGTEEGNGKPPKQNADASKGANDVTCMNGENRVDSSETAHFSSSALTLWDVEVPAHLVGRLIGKQGKHIGFLKQISGAKIYVSTLPYTHEFQICHIEGTKVQVENALTLIRKKFKDLDLSNRRCHVQPLPSLPITSWLLLPQDRPVEVIVPRVEAPNYLFVQQHTHPTYYALRSLNEQMLFCYSRPGCPSLPTPVEAGVVCAAPSADGGWWRAQVIQHYNDSDTVQIRYVDYGGYITVNLSTLRQIRSDFVALPFQGSEVMLENIAPLPGKEEFSLEAKEALEELTQGVPLIIKVRNYLLICCCTVCVGHPLVLHQWSQDAAHRTLLARYFWLVDCSQSSSDTEVF</sequence>
<dbReference type="CDD" id="cd20407">
    <property type="entry name" value="Tudor_AKAP1"/>
    <property type="match status" value="1"/>
</dbReference>
<feature type="domain" description="Tudor" evidence="3">
    <location>
        <begin position="575"/>
        <end position="634"/>
    </location>
</feature>
<evidence type="ECO:0000256" key="2">
    <source>
        <dbReference type="SAM" id="MobiDB-lite"/>
    </source>
</evidence>
<dbReference type="Proteomes" id="UP001501920">
    <property type="component" value="Chromosome 18"/>
</dbReference>
<evidence type="ECO:0000313" key="4">
    <source>
        <dbReference type="Ensembl" id="ENSPNAP00000029089.2"/>
    </source>
</evidence>
<keyword evidence="5" id="KW-1185">Reference proteome</keyword>
<reference evidence="4" key="2">
    <citation type="submission" date="2025-08" db="UniProtKB">
        <authorList>
            <consortium name="Ensembl"/>
        </authorList>
    </citation>
    <scope>IDENTIFICATION</scope>
</reference>
<dbReference type="InterPro" id="IPR047368">
    <property type="entry name" value="KH-I_AKAP1"/>
</dbReference>
<feature type="region of interest" description="Disordered" evidence="2">
    <location>
        <begin position="127"/>
        <end position="153"/>
    </location>
</feature>
<dbReference type="OMA" id="WYTIRRR"/>
<dbReference type="GO" id="GO:0016020">
    <property type="term" value="C:membrane"/>
    <property type="evidence" value="ECO:0007669"/>
    <property type="project" value="TreeGrafter"/>
</dbReference>
<dbReference type="Gene3D" id="2.30.30.140">
    <property type="match status" value="1"/>
</dbReference>
<reference evidence="4" key="3">
    <citation type="submission" date="2025-09" db="UniProtKB">
        <authorList>
            <consortium name="Ensembl"/>
        </authorList>
    </citation>
    <scope>IDENTIFICATION</scope>
</reference>
<feature type="region of interest" description="Disordered" evidence="2">
    <location>
        <begin position="372"/>
        <end position="403"/>
    </location>
</feature>
<dbReference type="Ensembl" id="ENSPNAT00000015875.2">
    <property type="protein sequence ID" value="ENSPNAP00000029089.2"/>
    <property type="gene ID" value="ENSPNAG00000014984.2"/>
</dbReference>
<dbReference type="PANTHER" id="PTHR22948">
    <property type="entry name" value="TUDOR DOMAIN CONTAINING PROTEIN"/>
    <property type="match status" value="1"/>
</dbReference>
<dbReference type="GO" id="GO:0003723">
    <property type="term" value="F:RNA binding"/>
    <property type="evidence" value="ECO:0007669"/>
    <property type="project" value="UniProtKB-UniRule"/>
</dbReference>
<organism evidence="4 5">
    <name type="scientific">Pygocentrus nattereri</name>
    <name type="common">Red-bellied piranha</name>
    <dbReference type="NCBI Taxonomy" id="42514"/>
    <lineage>
        <taxon>Eukaryota</taxon>
        <taxon>Metazoa</taxon>
        <taxon>Chordata</taxon>
        <taxon>Craniata</taxon>
        <taxon>Vertebrata</taxon>
        <taxon>Euteleostomi</taxon>
        <taxon>Actinopterygii</taxon>
        <taxon>Neopterygii</taxon>
        <taxon>Teleostei</taxon>
        <taxon>Ostariophysi</taxon>
        <taxon>Characiformes</taxon>
        <taxon>Characoidei</taxon>
        <taxon>Pygocentrus</taxon>
    </lineage>
</organism>
<dbReference type="InterPro" id="IPR004087">
    <property type="entry name" value="KH_dom"/>
</dbReference>
<dbReference type="Gene3D" id="3.30.1370.10">
    <property type="entry name" value="K Homology domain, type 1"/>
    <property type="match status" value="1"/>
</dbReference>
<dbReference type="SMART" id="SM00333">
    <property type="entry name" value="TUDOR"/>
    <property type="match status" value="1"/>
</dbReference>
<dbReference type="OrthoDB" id="10069557at2759"/>
<dbReference type="SUPFAM" id="SSF63748">
    <property type="entry name" value="Tudor/PWWP/MBT"/>
    <property type="match status" value="1"/>
</dbReference>
<evidence type="ECO:0000259" key="3">
    <source>
        <dbReference type="PROSITE" id="PS50304"/>
    </source>
</evidence>
<dbReference type="InterPro" id="IPR036612">
    <property type="entry name" value="KH_dom_type_1_sf"/>
</dbReference>
<dbReference type="STRING" id="42514.ENSPNAP00000029089"/>
<dbReference type="GO" id="GO:0005739">
    <property type="term" value="C:mitochondrion"/>
    <property type="evidence" value="ECO:0007669"/>
    <property type="project" value="UniProtKB-ARBA"/>
</dbReference>
<proteinExistence type="predicted"/>
<dbReference type="Gene3D" id="2.40.50.90">
    <property type="match status" value="1"/>
</dbReference>
<dbReference type="PANTHER" id="PTHR22948:SF65">
    <property type="entry name" value="A-KINASE ANCHORING PROTEIN 1"/>
    <property type="match status" value="1"/>
</dbReference>
<dbReference type="SUPFAM" id="SSF54791">
    <property type="entry name" value="Eukaryotic type KH-domain (KH-domain type I)"/>
    <property type="match status" value="1"/>
</dbReference>
<dbReference type="InterPro" id="IPR050621">
    <property type="entry name" value="Tudor_domain_containing"/>
</dbReference>
<protein>
    <recommendedName>
        <fullName evidence="3">Tudor domain-containing protein</fullName>
    </recommendedName>
</protein>
<accession>A0A3B4E1H8</accession>
<dbReference type="GO" id="GO:0034237">
    <property type="term" value="F:protein kinase A regulatory subunit binding"/>
    <property type="evidence" value="ECO:0007669"/>
    <property type="project" value="TreeGrafter"/>
</dbReference>
<dbReference type="PROSITE" id="PS50304">
    <property type="entry name" value="TUDOR"/>
    <property type="match status" value="1"/>
</dbReference>
<keyword evidence="1" id="KW-0694">RNA-binding</keyword>
<dbReference type="Pfam" id="PF00013">
    <property type="entry name" value="KH_1"/>
    <property type="match status" value="1"/>
</dbReference>
<dbReference type="AlphaFoldDB" id="A0A3B4E1H8"/>
<dbReference type="PROSITE" id="PS50084">
    <property type="entry name" value="KH_TYPE_1"/>
    <property type="match status" value="1"/>
</dbReference>